<accession>A0A833SS65</accession>
<dbReference type="GO" id="GO:0030544">
    <property type="term" value="F:Hsp70 protein binding"/>
    <property type="evidence" value="ECO:0007669"/>
    <property type="project" value="TreeGrafter"/>
</dbReference>
<dbReference type="GO" id="GO:0006457">
    <property type="term" value="P:protein folding"/>
    <property type="evidence" value="ECO:0007669"/>
    <property type="project" value="TreeGrafter"/>
</dbReference>
<dbReference type="PANTHER" id="PTHR46035:SF1">
    <property type="entry name" value="TETRATRICOPEPTIDE REPEAT PROTEIN 4"/>
    <property type="match status" value="1"/>
</dbReference>
<evidence type="ECO:0000313" key="2">
    <source>
        <dbReference type="EMBL" id="KAF4037018.1"/>
    </source>
</evidence>
<dbReference type="EMBL" id="WSZM01000252">
    <property type="protein sequence ID" value="KAF4037018.1"/>
    <property type="molecule type" value="Genomic_DNA"/>
</dbReference>
<organism evidence="2 3">
    <name type="scientific">Phytophthora infestans</name>
    <name type="common">Potato late blight agent</name>
    <name type="synonym">Botrytis infestans</name>
    <dbReference type="NCBI Taxonomy" id="4787"/>
    <lineage>
        <taxon>Eukaryota</taxon>
        <taxon>Sar</taxon>
        <taxon>Stramenopiles</taxon>
        <taxon>Oomycota</taxon>
        <taxon>Peronosporomycetes</taxon>
        <taxon>Peronosporales</taxon>
        <taxon>Peronosporaceae</taxon>
        <taxon>Phytophthora</taxon>
    </lineage>
</organism>
<evidence type="ECO:0008006" key="4">
    <source>
        <dbReference type="Google" id="ProtNLM"/>
    </source>
</evidence>
<dbReference type="InterPro" id="IPR019734">
    <property type="entry name" value="TPR_rpt"/>
</dbReference>
<dbReference type="GO" id="GO:0051879">
    <property type="term" value="F:Hsp90 protein binding"/>
    <property type="evidence" value="ECO:0007669"/>
    <property type="project" value="TreeGrafter"/>
</dbReference>
<name>A0A833SS65_PHYIN</name>
<dbReference type="Proteomes" id="UP000602510">
    <property type="component" value="Unassembled WGS sequence"/>
</dbReference>
<feature type="compositionally biased region" description="Polar residues" evidence="1">
    <location>
        <begin position="546"/>
        <end position="562"/>
    </location>
</feature>
<keyword evidence="3" id="KW-1185">Reference proteome</keyword>
<sequence>MSTPMLPGYDPAKMMEFLGKLPSEKRKELLEEAARQVNDDAQQARQARTREGLIQRFKKGRAQFVRPGGIFADQLAAGRITPDTVQVAFANKADAKPNLDMKSLKLLKPMIVKELTLGTTHRGRFLCGWVAIDDAFFGIASTSLLLEDVTGELVEIAAYGLVDDVLAPHEKQRIVSSRFPKGQPIVVFEPYYKVRQDMSEGIRVEQPKELIPWNDAPRDLATWKKLGNDFFGLLNSSNEGRGALACYERAMQTVAPDVKKLAVLLNNMATCELKLGEFNTAVQLAGAAAHLDPGYVKAWFRLAASLVEQAGGCCLLAQRVVAHACRAIPNLSAKDRRLVENTIGKEDPPPLEDHSLFQSYVGWCADLGAPGLLMLVKGNSTVSGDADAWRKAGSDCFIKGDFRAAEECYQKGLKALNLCSRGVSLVLNNVAAVHLKLHHETSSVPGISVTAAVANHAKTNDEVPSTELALLNCTIAGIVDPLNYKAWTRRARCLQRIGLTPVRCIADLNSIRADVVSKALASAESRDRVQKFKVGMVADVELRSKQSATPKTVQPVSATATDVQRRERDALQPHSITSAGLHEKTKGEDATCGDNESIDQYIARMESLENMMRFGIPASQYQALPREMVMFLEHPPPKIHVEFPKLRGWPEGVDPVFAGKVLHRAYLDASANPWIMAQSMRDGTFKRTMHPGDMVKRWHGTAALQILQSKGASLRYGDIIDARDARIKALPEYDARIRSNFANNPNRAEVYFFGTTHVAIGFNDLSSLACATLHDKANSEGPLRFFGVEMSEFAVAKCKVVAHMLGSPNISILSVMEVWLSSTWSETTLSDFRKCVKAVLECLDEQKENAKVLSYLKYWTMTESISAAKARSEYFLNMERYNEKALLAVCCFRREIDRLDLTEYMLTGEIRASPMVVKIMEEEFTGVAGTKAETSESSKSGKKKAKKKKRNANQGEAAARDRRFGSLTMWNVPPGAPPLEEDIAFNTMEFLDILEEFAERQKKQKSSIHRLSVADLFVVCITRNLCRLRGLMVANKLTIDVMYGVVKAVRGEAANDVENRKLLAQIAALRPYTISWSNVLDYFLPEDFHDLARRCSMHGDCMHYGYSMNWTTQVFGASIIDYDPDESKQLVNATLNTALGFPNSPNASSSSPTDLHGVFKMIGLDKLVSLPFREHPLNGTGYVLAQIYKQHWIDHFVKKGQLTSKAAKRLGSACTPSNSGFQKGTMDLSIPCPLYRTSITLYLSWCYDPSLRLQGASNPLELGAATDRDMVSAFMRRLSVKERKELLGGL</sequence>
<dbReference type="SMART" id="SM00028">
    <property type="entry name" value="TPR"/>
    <property type="match status" value="2"/>
</dbReference>
<feature type="region of interest" description="Disordered" evidence="1">
    <location>
        <begin position="546"/>
        <end position="568"/>
    </location>
</feature>
<evidence type="ECO:0000256" key="1">
    <source>
        <dbReference type="SAM" id="MobiDB-lite"/>
    </source>
</evidence>
<dbReference type="PANTHER" id="PTHR46035">
    <property type="entry name" value="TETRATRICOPEPTIDE REPEAT PROTEIN 4"/>
    <property type="match status" value="1"/>
</dbReference>
<dbReference type="GO" id="GO:0005829">
    <property type="term" value="C:cytosol"/>
    <property type="evidence" value="ECO:0007669"/>
    <property type="project" value="TreeGrafter"/>
</dbReference>
<dbReference type="InterPro" id="IPR011990">
    <property type="entry name" value="TPR-like_helical_dom_sf"/>
</dbReference>
<feature type="compositionally biased region" description="Basic residues" evidence="1">
    <location>
        <begin position="940"/>
        <end position="951"/>
    </location>
</feature>
<reference evidence="2" key="1">
    <citation type="submission" date="2020-04" db="EMBL/GenBank/DDBJ databases">
        <title>Hybrid Assembly of Korean Phytophthora infestans isolates.</title>
        <authorList>
            <person name="Prokchorchik M."/>
            <person name="Lee Y."/>
            <person name="Seo J."/>
            <person name="Cho J.-H."/>
            <person name="Park Y.-E."/>
            <person name="Jang D.-C."/>
            <person name="Im J.-S."/>
            <person name="Choi J.-G."/>
            <person name="Park H.-J."/>
            <person name="Lee G.-B."/>
            <person name="Lee Y.-G."/>
            <person name="Hong S.-Y."/>
            <person name="Cho K."/>
            <person name="Sohn K.H."/>
        </authorList>
    </citation>
    <scope>NUCLEOTIDE SEQUENCE</scope>
    <source>
        <strain evidence="2">KR_1_A1</strain>
    </source>
</reference>
<dbReference type="GO" id="GO:0005634">
    <property type="term" value="C:nucleus"/>
    <property type="evidence" value="ECO:0007669"/>
    <property type="project" value="TreeGrafter"/>
</dbReference>
<gene>
    <name evidence="2" type="ORF">GN244_ATG10868</name>
</gene>
<comment type="caution">
    <text evidence="2">The sequence shown here is derived from an EMBL/GenBank/DDBJ whole genome shotgun (WGS) entry which is preliminary data.</text>
</comment>
<dbReference type="SUPFAM" id="SSF48452">
    <property type="entry name" value="TPR-like"/>
    <property type="match status" value="2"/>
</dbReference>
<dbReference type="Gene3D" id="1.25.40.10">
    <property type="entry name" value="Tetratricopeptide repeat domain"/>
    <property type="match status" value="2"/>
</dbReference>
<feature type="region of interest" description="Disordered" evidence="1">
    <location>
        <begin position="930"/>
        <end position="959"/>
    </location>
</feature>
<evidence type="ECO:0000313" key="3">
    <source>
        <dbReference type="Proteomes" id="UP000602510"/>
    </source>
</evidence>
<protein>
    <recommendedName>
        <fullName evidence="4">Tetratricopeptide repeat protein</fullName>
    </recommendedName>
</protein>
<proteinExistence type="predicted"/>